<gene>
    <name evidence="5" type="ORF">FZD51_13205</name>
</gene>
<evidence type="ECO:0000259" key="4">
    <source>
        <dbReference type="PROSITE" id="PS51782"/>
    </source>
</evidence>
<sequence>MKKQILSLVAAAAMAGSAGANAQADEISVKKGDTLWWLSQKYEVTVNDIKQWNDLSSDMIRAETTLSIFPEKKYIIKSGDTLWAISRNYGVSVSDLMHWNNLSSDLIYPEQVLVIHPKGSIKEKPAASAPQKQEQTEKQQAVQAAEKSPAPEKTAPAESKPAESEASASTKPSPEASAPAAQEEEGKEITVTATAYTASCEGCSGVTSTGIDLNANPDQKVISVDPNVIPLGSKVYVEGYGNAIAGDTGGSIKGNKIDVFIPTKEEAIKFGRQTLTVRILD</sequence>
<dbReference type="RefSeq" id="WP_148975198.1">
    <property type="nucleotide sequence ID" value="NZ_JBNIKT010000012.1"/>
</dbReference>
<dbReference type="Gene3D" id="3.10.350.10">
    <property type="entry name" value="LysM domain"/>
    <property type="match status" value="2"/>
</dbReference>
<feature type="domain" description="LysM" evidence="4">
    <location>
        <begin position="25"/>
        <end position="68"/>
    </location>
</feature>
<evidence type="ECO:0000313" key="6">
    <source>
        <dbReference type="Proteomes" id="UP000322139"/>
    </source>
</evidence>
<protein>
    <submittedName>
        <fullName evidence="5">LysM peptidoglycan-binding domain-containing protein</fullName>
    </submittedName>
</protein>
<evidence type="ECO:0000313" key="5">
    <source>
        <dbReference type="EMBL" id="TYS47878.1"/>
    </source>
</evidence>
<dbReference type="Pfam" id="PF06725">
    <property type="entry name" value="3D"/>
    <property type="match status" value="1"/>
</dbReference>
<dbReference type="EMBL" id="VTER01000006">
    <property type="protein sequence ID" value="TYS47878.1"/>
    <property type="molecule type" value="Genomic_DNA"/>
</dbReference>
<organism evidence="5 6">
    <name type="scientific">Bacillus infantis</name>
    <dbReference type="NCBI Taxonomy" id="324767"/>
    <lineage>
        <taxon>Bacteria</taxon>
        <taxon>Bacillati</taxon>
        <taxon>Bacillota</taxon>
        <taxon>Bacilli</taxon>
        <taxon>Bacillales</taxon>
        <taxon>Bacillaceae</taxon>
        <taxon>Bacillus</taxon>
    </lineage>
</organism>
<accession>A0A5D4RDR9</accession>
<dbReference type="Gene3D" id="2.40.40.10">
    <property type="entry name" value="RlpA-like domain"/>
    <property type="match status" value="1"/>
</dbReference>
<dbReference type="GO" id="GO:0009254">
    <property type="term" value="P:peptidoglycan turnover"/>
    <property type="evidence" value="ECO:0007669"/>
    <property type="project" value="InterPro"/>
</dbReference>
<dbReference type="SUPFAM" id="SSF54106">
    <property type="entry name" value="LysM domain"/>
    <property type="match status" value="2"/>
</dbReference>
<name>A0A5D4RDR9_9BACI</name>
<dbReference type="SMART" id="SM00257">
    <property type="entry name" value="LysM"/>
    <property type="match status" value="2"/>
</dbReference>
<proteinExistence type="predicted"/>
<dbReference type="Pfam" id="PF01476">
    <property type="entry name" value="LysM"/>
    <property type="match status" value="2"/>
</dbReference>
<comment type="caution">
    <text evidence="5">The sequence shown here is derived from an EMBL/GenBank/DDBJ whole genome shotgun (WGS) entry which is preliminary data.</text>
</comment>
<dbReference type="InterPro" id="IPR036908">
    <property type="entry name" value="RlpA-like_sf"/>
</dbReference>
<feature type="signal peptide" evidence="3">
    <location>
        <begin position="1"/>
        <end position="22"/>
    </location>
</feature>
<dbReference type="InterPro" id="IPR018392">
    <property type="entry name" value="LysM"/>
</dbReference>
<feature type="domain" description="LysM" evidence="4">
    <location>
        <begin position="72"/>
        <end position="115"/>
    </location>
</feature>
<dbReference type="AlphaFoldDB" id="A0A5D4RDR9"/>
<evidence type="ECO:0000256" key="1">
    <source>
        <dbReference type="ARBA" id="ARBA00022729"/>
    </source>
</evidence>
<dbReference type="PROSITE" id="PS51782">
    <property type="entry name" value="LYSM"/>
    <property type="match status" value="2"/>
</dbReference>
<evidence type="ECO:0000256" key="2">
    <source>
        <dbReference type="SAM" id="MobiDB-lite"/>
    </source>
</evidence>
<dbReference type="InterPro" id="IPR036779">
    <property type="entry name" value="LysM_dom_sf"/>
</dbReference>
<feature type="chain" id="PRO_5039253797" evidence="3">
    <location>
        <begin position="23"/>
        <end position="281"/>
    </location>
</feature>
<dbReference type="CDD" id="cd22786">
    <property type="entry name" value="DPBB_YuiC-like"/>
    <property type="match status" value="1"/>
</dbReference>
<keyword evidence="1 3" id="KW-0732">Signal</keyword>
<dbReference type="InterPro" id="IPR010611">
    <property type="entry name" value="3D_dom"/>
</dbReference>
<evidence type="ECO:0000256" key="3">
    <source>
        <dbReference type="SAM" id="SignalP"/>
    </source>
</evidence>
<dbReference type="SUPFAM" id="SSF50685">
    <property type="entry name" value="Barwin-like endoglucanases"/>
    <property type="match status" value="1"/>
</dbReference>
<feature type="region of interest" description="Disordered" evidence="2">
    <location>
        <begin position="121"/>
        <end position="187"/>
    </location>
</feature>
<dbReference type="PANTHER" id="PTHR39160:SF6">
    <property type="entry name" value="CELL WALL-BINDING PROTEIN YOCH"/>
    <property type="match status" value="1"/>
</dbReference>
<dbReference type="CDD" id="cd00118">
    <property type="entry name" value="LysM"/>
    <property type="match status" value="2"/>
</dbReference>
<dbReference type="GO" id="GO:0019867">
    <property type="term" value="C:outer membrane"/>
    <property type="evidence" value="ECO:0007669"/>
    <property type="project" value="InterPro"/>
</dbReference>
<dbReference type="Proteomes" id="UP000322139">
    <property type="component" value="Unassembled WGS sequence"/>
</dbReference>
<feature type="compositionally biased region" description="Polar residues" evidence="2">
    <location>
        <begin position="130"/>
        <end position="142"/>
    </location>
</feature>
<dbReference type="InterPro" id="IPR051933">
    <property type="entry name" value="Resuscitation_pf_RpfB"/>
</dbReference>
<reference evidence="5 6" key="1">
    <citation type="submission" date="2019-08" db="EMBL/GenBank/DDBJ databases">
        <title>Bacillus genomes from the desert of Cuatro Cienegas, Coahuila.</title>
        <authorList>
            <person name="Olmedo-Alvarez G."/>
        </authorList>
    </citation>
    <scope>NUCLEOTIDE SEQUENCE [LARGE SCALE GENOMIC DNA]</scope>
    <source>
        <strain evidence="5 6">CH446_14T</strain>
    </source>
</reference>
<dbReference type="PANTHER" id="PTHR39160">
    <property type="entry name" value="CELL WALL-BINDING PROTEIN YOCH"/>
    <property type="match status" value="1"/>
</dbReference>
<dbReference type="GO" id="GO:0004553">
    <property type="term" value="F:hydrolase activity, hydrolyzing O-glycosyl compounds"/>
    <property type="evidence" value="ECO:0007669"/>
    <property type="project" value="InterPro"/>
</dbReference>
<feature type="compositionally biased region" description="Low complexity" evidence="2">
    <location>
        <begin position="154"/>
        <end position="181"/>
    </location>
</feature>